<comment type="subcellular location">
    <subcellularLocation>
        <location evidence="1">Membrane</location>
        <topology evidence="1">Multi-pass membrane protein</topology>
    </subcellularLocation>
</comment>
<gene>
    <name evidence="9" type="ORF">SLS56_011394</name>
</gene>
<dbReference type="EMBL" id="JAJVDC020000263">
    <property type="protein sequence ID" value="KAL1616528.1"/>
    <property type="molecule type" value="Genomic_DNA"/>
</dbReference>
<feature type="domain" description="Myb-like" evidence="7">
    <location>
        <begin position="125"/>
        <end position="175"/>
    </location>
</feature>
<feature type="region of interest" description="Disordered" evidence="5">
    <location>
        <begin position="182"/>
        <end position="203"/>
    </location>
</feature>
<comment type="caution">
    <text evidence="9">The sequence shown here is derived from an EMBL/GenBank/DDBJ whole genome shotgun (WGS) entry which is preliminary data.</text>
</comment>
<feature type="domain" description="HTH myb-type" evidence="8">
    <location>
        <begin position="127"/>
        <end position="179"/>
    </location>
</feature>
<feature type="transmembrane region" description="Helical" evidence="6">
    <location>
        <begin position="537"/>
        <end position="556"/>
    </location>
</feature>
<protein>
    <recommendedName>
        <fullName evidence="11">Amino acid permease</fullName>
    </recommendedName>
</protein>
<keyword evidence="4 6" id="KW-0472">Membrane</keyword>
<dbReference type="InterPro" id="IPR017930">
    <property type="entry name" value="Myb_dom"/>
</dbReference>
<evidence type="ECO:0000256" key="5">
    <source>
        <dbReference type="SAM" id="MobiDB-lite"/>
    </source>
</evidence>
<name>A0ABR3SBV4_9PEZI</name>
<dbReference type="Gene3D" id="1.20.1740.10">
    <property type="entry name" value="Amino acid/polyamine transporter I"/>
    <property type="match status" value="1"/>
</dbReference>
<keyword evidence="2 6" id="KW-0812">Transmembrane</keyword>
<dbReference type="SMART" id="SM00717">
    <property type="entry name" value="SANT"/>
    <property type="match status" value="3"/>
</dbReference>
<dbReference type="SUPFAM" id="SSF46689">
    <property type="entry name" value="Homeodomain-like"/>
    <property type="match status" value="2"/>
</dbReference>
<feature type="transmembrane region" description="Helical" evidence="6">
    <location>
        <begin position="765"/>
        <end position="789"/>
    </location>
</feature>
<feature type="domain" description="Myb-like" evidence="7">
    <location>
        <begin position="1"/>
        <end position="44"/>
    </location>
</feature>
<dbReference type="InterPro" id="IPR001005">
    <property type="entry name" value="SANT/Myb"/>
</dbReference>
<dbReference type="Gene3D" id="1.10.10.60">
    <property type="entry name" value="Homeodomain-like"/>
    <property type="match status" value="3"/>
</dbReference>
<feature type="transmembrane region" description="Helical" evidence="6">
    <location>
        <begin position="817"/>
        <end position="838"/>
    </location>
</feature>
<feature type="transmembrane region" description="Helical" evidence="6">
    <location>
        <begin position="844"/>
        <end position="863"/>
    </location>
</feature>
<dbReference type="PANTHER" id="PTHR43341">
    <property type="entry name" value="AMINO ACID PERMEASE"/>
    <property type="match status" value="1"/>
</dbReference>
<reference evidence="9 10" key="1">
    <citation type="submission" date="2024-02" db="EMBL/GenBank/DDBJ databases">
        <title>De novo assembly and annotation of 12 fungi associated with fruit tree decline syndrome in Ontario, Canada.</title>
        <authorList>
            <person name="Sulman M."/>
            <person name="Ellouze W."/>
            <person name="Ilyukhin E."/>
        </authorList>
    </citation>
    <scope>NUCLEOTIDE SEQUENCE [LARGE SCALE GENOMIC DNA]</scope>
    <source>
        <strain evidence="9 10">M1-105</strain>
    </source>
</reference>
<evidence type="ECO:0000256" key="1">
    <source>
        <dbReference type="ARBA" id="ARBA00004141"/>
    </source>
</evidence>
<feature type="transmembrane region" description="Helical" evidence="6">
    <location>
        <begin position="475"/>
        <end position="493"/>
    </location>
</feature>
<evidence type="ECO:0000313" key="10">
    <source>
        <dbReference type="Proteomes" id="UP001521116"/>
    </source>
</evidence>
<evidence type="ECO:0000313" key="9">
    <source>
        <dbReference type="EMBL" id="KAL1616528.1"/>
    </source>
</evidence>
<dbReference type="Pfam" id="PF00249">
    <property type="entry name" value="Myb_DNA-binding"/>
    <property type="match status" value="3"/>
</dbReference>
<dbReference type="Proteomes" id="UP001521116">
    <property type="component" value="Unassembled WGS sequence"/>
</dbReference>
<feature type="transmembrane region" description="Helical" evidence="6">
    <location>
        <begin position="694"/>
        <end position="719"/>
    </location>
</feature>
<dbReference type="InterPro" id="IPR050524">
    <property type="entry name" value="APC_YAT"/>
</dbReference>
<evidence type="ECO:0000256" key="4">
    <source>
        <dbReference type="ARBA" id="ARBA00023136"/>
    </source>
</evidence>
<dbReference type="PROSITE" id="PS50090">
    <property type="entry name" value="MYB_LIKE"/>
    <property type="match status" value="3"/>
</dbReference>
<keyword evidence="3 6" id="KW-1133">Transmembrane helix</keyword>
<accession>A0ABR3SBV4</accession>
<evidence type="ECO:0000256" key="6">
    <source>
        <dbReference type="SAM" id="Phobius"/>
    </source>
</evidence>
<organism evidence="9 10">
    <name type="scientific">Neofusicoccum ribis</name>
    <dbReference type="NCBI Taxonomy" id="45134"/>
    <lineage>
        <taxon>Eukaryota</taxon>
        <taxon>Fungi</taxon>
        <taxon>Dikarya</taxon>
        <taxon>Ascomycota</taxon>
        <taxon>Pezizomycotina</taxon>
        <taxon>Dothideomycetes</taxon>
        <taxon>Dothideomycetes incertae sedis</taxon>
        <taxon>Botryosphaeriales</taxon>
        <taxon>Botryosphaeriaceae</taxon>
        <taxon>Neofusicoccum</taxon>
    </lineage>
</organism>
<evidence type="ECO:0000256" key="2">
    <source>
        <dbReference type="ARBA" id="ARBA00022692"/>
    </source>
</evidence>
<sequence>MTRKCWTRQEDDVLTDQIRRHGDKRGREGRWQDISKCLPGRTAKAGPPRHQINVTVLTHLQDCRKRWFHSLDPSLRKGRWTKDEDQVLLQAYARLGPAWKRIALLLPGRKDDQCSKRYTEILAPPVNHRMQKWNAEEDDYLCAKVRELGHRWSIISAGLPGRPPLTCRNRWRALSKKIADGGHETGAVSSSTERVSSDCGMGGDGGEAESTCAVMHHLQQSQLCPPDSLPIESMDFGSLGCLLDDSNFNLDAANSEISRNARSDLAMTGQSAPLHAIFNTPNPPNHILHPQSMDETLLNLDQHLDGSTAQSYVEAYHHSDNSALTQGISNGGETNGQTSRINPSILPLPHRRVYLAYPEKNSISMLPKKTYDSGDVEHQLETIRSVEQGEVVSIGNGKHKGTDKNTSREESGLKRNLAQRHLVSSTSGYFAAWAVTDQSCLLEMMLAIGGVIGPGYFVGMGSFTDYTARFIDPAVGFALGWNYWFLWAGILMAEYNNLSLVLGFWKSAMPTWGWVLVFWYLSPDNTYHPYIADRDRFVFLAFTFLGVYAFGEAEFWLSAAKLLFIAAFFLCAILISTGAIGGEKIGFKYYQDPGAFADGVKGVFKIFVFAALQYSGTEMVGITAGESADPARDVPKAIRTVFYRIVIIFVGGVFLLTITVPYNDPNLLSAGSKTARSPFVIAFTRAGAPVGAHLVNAVIVVTIFSAINGALYVGSRTLVGLAQQHQAPAIFRWTDKRGVPVPALVATNAMGFLSLLNLASGSGAVYTWIISITGVSTFITWACICLCHIRFRQAMRVQNIPLDVLPFRAQFERFTPYFGLSLSVFFIFFQGWTAFAPWSVEEFIMNYVVIAVFLVFAAGWKMLKKTKWARSENADLHTGRRC</sequence>
<feature type="transmembrane region" description="Helical" evidence="6">
    <location>
        <begin position="739"/>
        <end position="759"/>
    </location>
</feature>
<dbReference type="InterPro" id="IPR004841">
    <property type="entry name" value="AA-permease/SLC12A_dom"/>
</dbReference>
<feature type="transmembrane region" description="Helical" evidence="6">
    <location>
        <begin position="444"/>
        <end position="463"/>
    </location>
</feature>
<dbReference type="CDD" id="cd00167">
    <property type="entry name" value="SANT"/>
    <property type="match status" value="3"/>
</dbReference>
<evidence type="ECO:0000256" key="3">
    <source>
        <dbReference type="ARBA" id="ARBA00022989"/>
    </source>
</evidence>
<dbReference type="Pfam" id="PF00324">
    <property type="entry name" value="AA_permease"/>
    <property type="match status" value="1"/>
</dbReference>
<dbReference type="InterPro" id="IPR009057">
    <property type="entry name" value="Homeodomain-like_sf"/>
</dbReference>
<feature type="transmembrane region" description="Helical" evidence="6">
    <location>
        <begin position="562"/>
        <end position="581"/>
    </location>
</feature>
<dbReference type="PANTHER" id="PTHR43341:SF26">
    <property type="entry name" value="GENERAL AMINO ACID PERMEASE AGP3"/>
    <property type="match status" value="1"/>
</dbReference>
<dbReference type="PROSITE" id="PS51294">
    <property type="entry name" value="HTH_MYB"/>
    <property type="match status" value="2"/>
</dbReference>
<proteinExistence type="predicted"/>
<feature type="domain" description="Myb-like" evidence="7">
    <location>
        <begin position="72"/>
        <end position="122"/>
    </location>
</feature>
<keyword evidence="10" id="KW-1185">Reference proteome</keyword>
<evidence type="ECO:0000259" key="7">
    <source>
        <dbReference type="PROSITE" id="PS50090"/>
    </source>
</evidence>
<evidence type="ECO:0008006" key="11">
    <source>
        <dbReference type="Google" id="ProtNLM"/>
    </source>
</evidence>
<feature type="transmembrane region" description="Helical" evidence="6">
    <location>
        <begin position="499"/>
        <end position="521"/>
    </location>
</feature>
<evidence type="ECO:0000259" key="8">
    <source>
        <dbReference type="PROSITE" id="PS51294"/>
    </source>
</evidence>
<feature type="domain" description="HTH myb-type" evidence="8">
    <location>
        <begin position="72"/>
        <end position="126"/>
    </location>
</feature>
<feature type="transmembrane region" description="Helical" evidence="6">
    <location>
        <begin position="641"/>
        <end position="662"/>
    </location>
</feature>